<dbReference type="CDD" id="cd03814">
    <property type="entry name" value="GT4-like"/>
    <property type="match status" value="1"/>
</dbReference>
<dbReference type="Pfam" id="PF13692">
    <property type="entry name" value="Glyco_trans_1_4"/>
    <property type="match status" value="1"/>
</dbReference>
<evidence type="ECO:0000313" key="4">
    <source>
        <dbReference type="EMBL" id="SHH23066.1"/>
    </source>
</evidence>
<evidence type="ECO:0000259" key="3">
    <source>
        <dbReference type="Pfam" id="PF13439"/>
    </source>
</evidence>
<sequence length="374" mass="39790">MIAETFTPAVNGVVNSVRQVADQLAARGHRPIVVAPSGADYRSACGRTVEVVTVPAVALPGYRGLDVARPGLDLRGLLADLAPDVVHLASPAVLGRAATTAAAALALPTVAIWQTDLSSFARRYHLGVGAPFVWSRLRRVHNAADLTLVPSSASARQLRRQGIGPLALWQRGVDRDLFDPRRRDDAWRRGIAPHDELVVGFVGRLAAEKRVHLLAPLARTPGVRVVIVGDGPRRPALQRLLPAAHFTGQLTGRELGRAVASLDVLVHPGADETFCQVVQEALCAGVPVVATASGGPLDLVRHGHNGLLWTDGDPTLLAAQVVGLRDDRAALAALAARARPSVVHRTWARVTDELLGHYHRVIEHRGTGGARRAS</sequence>
<dbReference type="InterPro" id="IPR050194">
    <property type="entry name" value="Glycosyltransferase_grp1"/>
</dbReference>
<protein>
    <submittedName>
        <fullName evidence="4">Phosphatidylinositol alpha 1,6-mannosyltransferase</fullName>
    </submittedName>
</protein>
<dbReference type="AlphaFoldDB" id="A0A1M5RAL3"/>
<name>A0A1M5RAL3_9ACTN</name>
<accession>A0A1M5RAL3</accession>
<evidence type="ECO:0000313" key="5">
    <source>
        <dbReference type="Proteomes" id="UP000186132"/>
    </source>
</evidence>
<evidence type="ECO:0000256" key="2">
    <source>
        <dbReference type="ARBA" id="ARBA00022679"/>
    </source>
</evidence>
<gene>
    <name evidence="4" type="ORF">SAMN05443575_3487</name>
</gene>
<keyword evidence="1 4" id="KW-0328">Glycosyltransferase</keyword>
<dbReference type="PANTHER" id="PTHR45947">
    <property type="entry name" value="SULFOQUINOVOSYL TRANSFERASE SQD2"/>
    <property type="match status" value="1"/>
</dbReference>
<dbReference type="EMBL" id="FQVU01000005">
    <property type="protein sequence ID" value="SHH23066.1"/>
    <property type="molecule type" value="Genomic_DNA"/>
</dbReference>
<proteinExistence type="predicted"/>
<organism evidence="4 5">
    <name type="scientific">Jatrophihabitans endophyticus</name>
    <dbReference type="NCBI Taxonomy" id="1206085"/>
    <lineage>
        <taxon>Bacteria</taxon>
        <taxon>Bacillati</taxon>
        <taxon>Actinomycetota</taxon>
        <taxon>Actinomycetes</taxon>
        <taxon>Jatrophihabitantales</taxon>
        <taxon>Jatrophihabitantaceae</taxon>
        <taxon>Jatrophihabitans</taxon>
    </lineage>
</organism>
<dbReference type="PANTHER" id="PTHR45947:SF3">
    <property type="entry name" value="SULFOQUINOVOSYL TRANSFERASE SQD2"/>
    <property type="match status" value="1"/>
</dbReference>
<dbReference type="InterPro" id="IPR028098">
    <property type="entry name" value="Glyco_trans_4-like_N"/>
</dbReference>
<dbReference type="GO" id="GO:1901137">
    <property type="term" value="P:carbohydrate derivative biosynthetic process"/>
    <property type="evidence" value="ECO:0007669"/>
    <property type="project" value="UniProtKB-ARBA"/>
</dbReference>
<dbReference type="Pfam" id="PF13439">
    <property type="entry name" value="Glyco_transf_4"/>
    <property type="match status" value="1"/>
</dbReference>
<dbReference type="Proteomes" id="UP000186132">
    <property type="component" value="Unassembled WGS sequence"/>
</dbReference>
<dbReference type="STRING" id="1206085.SAMN05443575_3487"/>
<feature type="domain" description="Glycosyltransferase subfamily 4-like N-terminal" evidence="3">
    <location>
        <begin position="10"/>
        <end position="176"/>
    </location>
</feature>
<keyword evidence="5" id="KW-1185">Reference proteome</keyword>
<keyword evidence="2 4" id="KW-0808">Transferase</keyword>
<reference evidence="4 5" key="1">
    <citation type="submission" date="2016-11" db="EMBL/GenBank/DDBJ databases">
        <authorList>
            <person name="Jaros S."/>
            <person name="Januszkiewicz K."/>
            <person name="Wedrychowicz H."/>
        </authorList>
    </citation>
    <scope>NUCLEOTIDE SEQUENCE [LARGE SCALE GENOMIC DNA]</scope>
    <source>
        <strain evidence="4 5">DSM 45627</strain>
    </source>
</reference>
<evidence type="ECO:0000256" key="1">
    <source>
        <dbReference type="ARBA" id="ARBA00022676"/>
    </source>
</evidence>
<dbReference type="GO" id="GO:0016758">
    <property type="term" value="F:hexosyltransferase activity"/>
    <property type="evidence" value="ECO:0007669"/>
    <property type="project" value="TreeGrafter"/>
</dbReference>
<dbReference type="SUPFAM" id="SSF53756">
    <property type="entry name" value="UDP-Glycosyltransferase/glycogen phosphorylase"/>
    <property type="match status" value="1"/>
</dbReference>
<dbReference type="Gene3D" id="3.40.50.2000">
    <property type="entry name" value="Glycogen Phosphorylase B"/>
    <property type="match status" value="2"/>
</dbReference>